<protein>
    <submittedName>
        <fullName evidence="1">Pectate lyase-like protein</fullName>
    </submittedName>
</protein>
<dbReference type="GO" id="GO:0016829">
    <property type="term" value="F:lyase activity"/>
    <property type="evidence" value="ECO:0007669"/>
    <property type="project" value="UniProtKB-KW"/>
</dbReference>
<proteinExistence type="predicted"/>
<dbReference type="RefSeq" id="WP_106160606.1">
    <property type="nucleotide sequence ID" value="NZ_PVTT01000002.1"/>
</dbReference>
<sequence>MNKTITDGVHFDPPAFVAGLGRWSSQDGLPGQDSYDGAANAAFVPSDADFNGCLEMLKTQGVQKLRAFDRMPLFPGTYLKVTARVKAVSGNLPRVRIAGFAATAQGGAAPGADAHGPEVRLAAYGEVVEVSAILGTGRRPGVDMTWTGADHGHVGLDLVGASGGIVRIDDIRVEDVTAAWHGEMMGVVDVRDFGARGDGVADDADALDAADAAAAGRAVLVPEGVFRCGRGVTLSSPVRFEGRVAMAPGARLTLVKDWDFDTYVSAFGGDERLALEQMIAVLYNFSDHWTLDLKGRRIALDRPLDVAAIVGNRETFNIARTITGGAFEAQPSPAWEDVVVVQAATYDPDADPRALVGLPNAAAIPVGARLSAPGVGREVYVREVDAAAGRLVLSARLWGARGRQSYEFRRHQYVLDFSGFRQMSKQCIERNSVFCNGHASAVLLAPEGIANQIRQNGFFKPKDRAITSPGRACQGLEITGNNFESDETRKRAQDRTSLVFNVNANDAKVRDNRCMLFGAFGVMHGSGHLILGNHWFHGDDEPLGVRQAGLVLTEPNSKTTITGNYVDNTTIELTNEHEHEPDFADQFSFGGVSITDNVFTAIAVAPSFRFIRIKPYGTGHFVNGMVVTGNAFRPIHARLERVEEVDTTFAALNPMRARNVTWEGNAYVLVENETANPVYRDHVEGSRGATWDIDFGPQLPFGGKVRAVEGLVPVGPVQGARGTVWAQPHVLMGRGAAGQSLHVKWPEPVSGRVAVRARMDNPL</sequence>
<dbReference type="SUPFAM" id="SSF51126">
    <property type="entry name" value="Pectin lyase-like"/>
    <property type="match status" value="1"/>
</dbReference>
<dbReference type="OrthoDB" id="7749009at2"/>
<dbReference type="Gene3D" id="2.160.20.10">
    <property type="entry name" value="Single-stranded right-handed beta-helix, Pectin lyase-like"/>
    <property type="match status" value="1"/>
</dbReference>
<dbReference type="Proteomes" id="UP000238801">
    <property type="component" value="Unassembled WGS sequence"/>
</dbReference>
<dbReference type="InterPro" id="IPR012334">
    <property type="entry name" value="Pectin_lyas_fold"/>
</dbReference>
<dbReference type="InterPro" id="IPR011050">
    <property type="entry name" value="Pectin_lyase_fold/virulence"/>
</dbReference>
<evidence type="ECO:0000313" key="2">
    <source>
        <dbReference type="Proteomes" id="UP000238801"/>
    </source>
</evidence>
<keyword evidence="1" id="KW-0456">Lyase</keyword>
<evidence type="ECO:0000313" key="1">
    <source>
        <dbReference type="EMBL" id="PRY92957.1"/>
    </source>
</evidence>
<name>A0A2T0X218_9RHOB</name>
<comment type="caution">
    <text evidence="1">The sequence shown here is derived from an EMBL/GenBank/DDBJ whole genome shotgun (WGS) entry which is preliminary data.</text>
</comment>
<reference evidence="1 2" key="1">
    <citation type="submission" date="2018-03" db="EMBL/GenBank/DDBJ databases">
        <title>Genomic Encyclopedia of Archaeal and Bacterial Type Strains, Phase II (KMG-II): from individual species to whole genera.</title>
        <authorList>
            <person name="Goeker M."/>
        </authorList>
    </citation>
    <scope>NUCLEOTIDE SEQUENCE [LARGE SCALE GENOMIC DNA]</scope>
    <source>
        <strain evidence="1 2">DSM 29318</strain>
    </source>
</reference>
<gene>
    <name evidence="1" type="ORF">BCF33_1821</name>
</gene>
<dbReference type="AlphaFoldDB" id="A0A2T0X218"/>
<accession>A0A2T0X218</accession>
<organism evidence="1 2">
    <name type="scientific">Hasllibacter halocynthiae</name>
    <dbReference type="NCBI Taxonomy" id="595589"/>
    <lineage>
        <taxon>Bacteria</taxon>
        <taxon>Pseudomonadati</taxon>
        <taxon>Pseudomonadota</taxon>
        <taxon>Alphaproteobacteria</taxon>
        <taxon>Rhodobacterales</taxon>
        <taxon>Roseobacteraceae</taxon>
        <taxon>Hasllibacter</taxon>
    </lineage>
</organism>
<keyword evidence="2" id="KW-1185">Reference proteome</keyword>
<dbReference type="EMBL" id="PVTT01000002">
    <property type="protein sequence ID" value="PRY92957.1"/>
    <property type="molecule type" value="Genomic_DNA"/>
</dbReference>